<dbReference type="GO" id="GO:0016747">
    <property type="term" value="F:acyltransferase activity, transferring groups other than amino-acyl groups"/>
    <property type="evidence" value="ECO:0007669"/>
    <property type="project" value="InterPro"/>
</dbReference>
<dbReference type="InterPro" id="IPR000182">
    <property type="entry name" value="GNAT_dom"/>
</dbReference>
<dbReference type="PROSITE" id="PS51186">
    <property type="entry name" value="GNAT"/>
    <property type="match status" value="1"/>
</dbReference>
<keyword evidence="2" id="KW-0012">Acyltransferase</keyword>
<sequence>MYERGVHVRPPRPGDKGVLAELIYRFYMLNEEFDPLWTLRDDAREAAAEEAEKIVSGGNGDIVLVAEAGEEVVGFIRGYIREMPLLANGRVAVVKEIYVKPQARRIGLGTLLIERFSEEARKLGARAVAGEFPAQNAIAHRFYERLGFRSFMHTMIREV</sequence>
<evidence type="ECO:0000256" key="2">
    <source>
        <dbReference type="ARBA" id="ARBA00023315"/>
    </source>
</evidence>
<dbReference type="KEGG" id="acj:ACAM_0286"/>
<dbReference type="AlphaFoldDB" id="U3TCJ3"/>
<evidence type="ECO:0000259" key="3">
    <source>
        <dbReference type="PROSITE" id="PS51186"/>
    </source>
</evidence>
<dbReference type="Gene3D" id="3.40.630.30">
    <property type="match status" value="1"/>
</dbReference>
<accession>U3TCJ3</accession>
<reference evidence="4 5" key="1">
    <citation type="journal article" date="2013" name="Appl. Environ. Microbiol.">
        <title>Variation of the Virus-Related Elements within Syntenic Genomes of the Hyperthermophilic Archaeon Aeropyrum.</title>
        <authorList>
            <person name="Daifuku T."/>
            <person name="Yoshida T."/>
            <person name="Kitamura T."/>
            <person name="Kawaichi S."/>
            <person name="Inoue T."/>
            <person name="Nomura K."/>
            <person name="Yoshida Y."/>
            <person name="Kuno S."/>
            <person name="Sako Y."/>
        </authorList>
    </citation>
    <scope>NUCLEOTIDE SEQUENCE [LARGE SCALE GENOMIC DNA]</scope>
    <source>
        <strain evidence="4 5">SY1</strain>
    </source>
</reference>
<dbReference type="RefSeq" id="WP_022541034.1">
    <property type="nucleotide sequence ID" value="NC_022521.1"/>
</dbReference>
<evidence type="ECO:0000256" key="1">
    <source>
        <dbReference type="ARBA" id="ARBA00022679"/>
    </source>
</evidence>
<dbReference type="STRING" id="1198449.ACAM_0286"/>
<name>U3TCJ3_9CREN</name>
<dbReference type="PANTHER" id="PTHR43877">
    <property type="entry name" value="AMINOALKYLPHOSPHONATE N-ACETYLTRANSFERASE-RELATED-RELATED"/>
    <property type="match status" value="1"/>
</dbReference>
<dbReference type="CDD" id="cd04301">
    <property type="entry name" value="NAT_SF"/>
    <property type="match status" value="1"/>
</dbReference>
<dbReference type="InterPro" id="IPR016181">
    <property type="entry name" value="Acyl_CoA_acyltransferase"/>
</dbReference>
<dbReference type="InterPro" id="IPR050832">
    <property type="entry name" value="Bact_Acetyltransf"/>
</dbReference>
<evidence type="ECO:0000313" key="4">
    <source>
        <dbReference type="EMBL" id="BAN89755.1"/>
    </source>
</evidence>
<dbReference type="OrthoDB" id="43754at2157"/>
<keyword evidence="1 4" id="KW-0808">Transferase</keyword>
<protein>
    <submittedName>
        <fullName evidence="4">Acetyltransferase</fullName>
    </submittedName>
</protein>
<proteinExistence type="predicted"/>
<gene>
    <name evidence="4" type="ORF">ACAM_0286</name>
</gene>
<organism evidence="4 5">
    <name type="scientific">Aeropyrum camini SY1 = JCM 12091</name>
    <dbReference type="NCBI Taxonomy" id="1198449"/>
    <lineage>
        <taxon>Archaea</taxon>
        <taxon>Thermoproteota</taxon>
        <taxon>Thermoprotei</taxon>
        <taxon>Desulfurococcales</taxon>
        <taxon>Desulfurococcaceae</taxon>
        <taxon>Aeropyrum</taxon>
    </lineage>
</organism>
<evidence type="ECO:0000313" key="5">
    <source>
        <dbReference type="Proteomes" id="UP000016887"/>
    </source>
</evidence>
<dbReference type="eggNOG" id="arCOG00826">
    <property type="taxonomic scope" value="Archaea"/>
</dbReference>
<dbReference type="SUPFAM" id="SSF55729">
    <property type="entry name" value="Acyl-CoA N-acyltransferases (Nat)"/>
    <property type="match status" value="1"/>
</dbReference>
<dbReference type="EMBL" id="AP012489">
    <property type="protein sequence ID" value="BAN89755.1"/>
    <property type="molecule type" value="Genomic_DNA"/>
</dbReference>
<feature type="domain" description="N-acetyltransferase" evidence="3">
    <location>
        <begin position="24"/>
        <end position="159"/>
    </location>
</feature>
<dbReference type="Pfam" id="PF00583">
    <property type="entry name" value="Acetyltransf_1"/>
    <property type="match status" value="1"/>
</dbReference>
<keyword evidence="5" id="KW-1185">Reference proteome</keyword>
<dbReference type="Proteomes" id="UP000016887">
    <property type="component" value="Chromosome"/>
</dbReference>
<dbReference type="GeneID" id="17109796"/>